<sequence length="142" mass="14722">MRTPRHRHGRLAVTALSVAALLTVSACSGGDEGVDPSTADWPAAVTPADADGEFWVVWTAVAEDGDDPALATEVARLADEGYEVEPWSPACQSGAQEQLAGLTDFAEPVGVGVAFASEQDAGVFDTRDAGTTISLTRGTWTC</sequence>
<dbReference type="RefSeq" id="WP_203671194.1">
    <property type="nucleotide sequence ID" value="NZ_BONP01000003.1"/>
</dbReference>
<evidence type="ECO:0000313" key="2">
    <source>
        <dbReference type="EMBL" id="GIG38935.1"/>
    </source>
</evidence>
<keyword evidence="3" id="KW-1185">Reference proteome</keyword>
<proteinExistence type="predicted"/>
<accession>A0ABQ4DHW3</accession>
<evidence type="ECO:0000256" key="1">
    <source>
        <dbReference type="SAM" id="SignalP"/>
    </source>
</evidence>
<name>A0ABQ4DHW3_9CELL</name>
<evidence type="ECO:0000313" key="3">
    <source>
        <dbReference type="Proteomes" id="UP000614741"/>
    </source>
</evidence>
<gene>
    <name evidence="2" type="ORF">Cph01nite_06970</name>
</gene>
<dbReference type="Proteomes" id="UP000614741">
    <property type="component" value="Unassembled WGS sequence"/>
</dbReference>
<protein>
    <submittedName>
        <fullName evidence="2">Uncharacterized protein</fullName>
    </submittedName>
</protein>
<feature type="signal peptide" evidence="1">
    <location>
        <begin position="1"/>
        <end position="26"/>
    </location>
</feature>
<feature type="chain" id="PRO_5045119098" evidence="1">
    <location>
        <begin position="27"/>
        <end position="142"/>
    </location>
</feature>
<dbReference type="EMBL" id="BONP01000003">
    <property type="protein sequence ID" value="GIG38935.1"/>
    <property type="molecule type" value="Genomic_DNA"/>
</dbReference>
<organism evidence="2 3">
    <name type="scientific">Cellulomonas phragmiteti</name>
    <dbReference type="NCBI Taxonomy" id="478780"/>
    <lineage>
        <taxon>Bacteria</taxon>
        <taxon>Bacillati</taxon>
        <taxon>Actinomycetota</taxon>
        <taxon>Actinomycetes</taxon>
        <taxon>Micrococcales</taxon>
        <taxon>Cellulomonadaceae</taxon>
        <taxon>Cellulomonas</taxon>
    </lineage>
</organism>
<reference evidence="2 3" key="1">
    <citation type="submission" date="2021-01" db="EMBL/GenBank/DDBJ databases">
        <title>Whole genome shotgun sequence of Cellulomonas phragmiteti NBRC 110785.</title>
        <authorList>
            <person name="Komaki H."/>
            <person name="Tamura T."/>
        </authorList>
    </citation>
    <scope>NUCLEOTIDE SEQUENCE [LARGE SCALE GENOMIC DNA]</scope>
    <source>
        <strain evidence="2 3">NBRC 110785</strain>
    </source>
</reference>
<dbReference type="PROSITE" id="PS51257">
    <property type="entry name" value="PROKAR_LIPOPROTEIN"/>
    <property type="match status" value="1"/>
</dbReference>
<comment type="caution">
    <text evidence="2">The sequence shown here is derived from an EMBL/GenBank/DDBJ whole genome shotgun (WGS) entry which is preliminary data.</text>
</comment>
<keyword evidence="1" id="KW-0732">Signal</keyword>